<feature type="compositionally biased region" description="Basic residues" evidence="1">
    <location>
        <begin position="80"/>
        <end position="96"/>
    </location>
</feature>
<sequence length="96" mass="11157">MDVTFAQNQAFYAIISLQGENKEEDQFWKCHTSFPINPNNYTPFMPRNDEHPSVPTTLSEPLVKTPIVDIQTRYGSSKVKERHHNHSNKVHHRPSN</sequence>
<name>A0AAV3PUZ8_LITER</name>
<evidence type="ECO:0000256" key="1">
    <source>
        <dbReference type="SAM" id="MobiDB-lite"/>
    </source>
</evidence>
<dbReference type="Proteomes" id="UP001454036">
    <property type="component" value="Unassembled WGS sequence"/>
</dbReference>
<feature type="region of interest" description="Disordered" evidence="1">
    <location>
        <begin position="41"/>
        <end position="60"/>
    </location>
</feature>
<dbReference type="EMBL" id="BAABME010002651">
    <property type="protein sequence ID" value="GAA0155564.1"/>
    <property type="molecule type" value="Genomic_DNA"/>
</dbReference>
<evidence type="ECO:0000313" key="3">
    <source>
        <dbReference type="Proteomes" id="UP001454036"/>
    </source>
</evidence>
<organism evidence="2 3">
    <name type="scientific">Lithospermum erythrorhizon</name>
    <name type="common">Purple gromwell</name>
    <name type="synonym">Lithospermum officinale var. erythrorhizon</name>
    <dbReference type="NCBI Taxonomy" id="34254"/>
    <lineage>
        <taxon>Eukaryota</taxon>
        <taxon>Viridiplantae</taxon>
        <taxon>Streptophyta</taxon>
        <taxon>Embryophyta</taxon>
        <taxon>Tracheophyta</taxon>
        <taxon>Spermatophyta</taxon>
        <taxon>Magnoliopsida</taxon>
        <taxon>eudicotyledons</taxon>
        <taxon>Gunneridae</taxon>
        <taxon>Pentapetalae</taxon>
        <taxon>asterids</taxon>
        <taxon>lamiids</taxon>
        <taxon>Boraginales</taxon>
        <taxon>Boraginaceae</taxon>
        <taxon>Boraginoideae</taxon>
        <taxon>Lithospermeae</taxon>
        <taxon>Lithospermum</taxon>
    </lineage>
</organism>
<keyword evidence="3" id="KW-1185">Reference proteome</keyword>
<comment type="caution">
    <text evidence="2">The sequence shown here is derived from an EMBL/GenBank/DDBJ whole genome shotgun (WGS) entry which is preliminary data.</text>
</comment>
<evidence type="ECO:0000313" key="2">
    <source>
        <dbReference type="EMBL" id="GAA0155564.1"/>
    </source>
</evidence>
<gene>
    <name evidence="2" type="ORF">LIER_13265</name>
</gene>
<dbReference type="AlphaFoldDB" id="A0AAV3PUZ8"/>
<reference evidence="2 3" key="1">
    <citation type="submission" date="2024-01" db="EMBL/GenBank/DDBJ databases">
        <title>The complete chloroplast genome sequence of Lithospermum erythrorhizon: insights into the phylogenetic relationship among Boraginaceae species and the maternal lineages of purple gromwells.</title>
        <authorList>
            <person name="Okada T."/>
            <person name="Watanabe K."/>
        </authorList>
    </citation>
    <scope>NUCLEOTIDE SEQUENCE [LARGE SCALE GENOMIC DNA]</scope>
</reference>
<accession>A0AAV3PUZ8</accession>
<proteinExistence type="predicted"/>
<protein>
    <submittedName>
        <fullName evidence="2">Uncharacterized protein</fullName>
    </submittedName>
</protein>
<feature type="region of interest" description="Disordered" evidence="1">
    <location>
        <begin position="73"/>
        <end position="96"/>
    </location>
</feature>